<organism evidence="2 3">
    <name type="scientific">Rhodanobacter spathiphylli B39</name>
    <dbReference type="NCBI Taxonomy" id="1163407"/>
    <lineage>
        <taxon>Bacteria</taxon>
        <taxon>Pseudomonadati</taxon>
        <taxon>Pseudomonadota</taxon>
        <taxon>Gammaproteobacteria</taxon>
        <taxon>Lysobacterales</taxon>
        <taxon>Rhodanobacteraceae</taxon>
        <taxon>Rhodanobacter</taxon>
    </lineage>
</organism>
<dbReference type="Pfam" id="PF12697">
    <property type="entry name" value="Abhydrolase_6"/>
    <property type="match status" value="1"/>
</dbReference>
<accession>I4W4Z0</accession>
<dbReference type="InterPro" id="IPR000073">
    <property type="entry name" value="AB_hydrolase_1"/>
</dbReference>
<proteinExistence type="predicted"/>
<reference evidence="2 3" key="1">
    <citation type="journal article" date="2012" name="J. Bacteriol.">
        <title>Genome sequences for six rhodanobacter strains, isolated from soils and the terrestrial subsurface, with variable denitrification capabilities.</title>
        <authorList>
            <person name="Kostka J.E."/>
            <person name="Green S.J."/>
            <person name="Rishishwar L."/>
            <person name="Prakash O."/>
            <person name="Katz L.S."/>
            <person name="Marino-Ramirez L."/>
            <person name="Jordan I.K."/>
            <person name="Munk C."/>
            <person name="Ivanova N."/>
            <person name="Mikhailova N."/>
            <person name="Watson D.B."/>
            <person name="Brown S.D."/>
            <person name="Palumbo A.V."/>
            <person name="Brooks S.C."/>
        </authorList>
    </citation>
    <scope>NUCLEOTIDE SEQUENCE [LARGE SCALE GENOMIC DNA]</scope>
    <source>
        <strain evidence="2 3">B39</strain>
    </source>
</reference>
<evidence type="ECO:0000259" key="1">
    <source>
        <dbReference type="Pfam" id="PF12697"/>
    </source>
</evidence>
<sequence>MSISRAAGRIAATEKNRLPRVILVHDAWFDGSSWNEAMSRLQAHGLDVLAVSNPLQSLAGDVAVVRRVLDALSGPVILVGHGWGGTVITQAASTGNVAALVYVAGLAPDRGESVRSLRACDPELAQRPRTRADEAGYIHFERTGFSYYLAHDLPLIQANVLAAVDAPIHRDALEEVIDQPAWRELPAWYVVTTQDRIVLPASQHRMATRMHAEVREIGASHVPFLSRPREFTEVILEAVARAC</sequence>
<dbReference type="OrthoDB" id="9814966at2"/>
<keyword evidence="2" id="KW-0378">Hydrolase</keyword>
<dbReference type="Proteomes" id="UP000003226">
    <property type="component" value="Unassembled WGS sequence"/>
</dbReference>
<dbReference type="AlphaFoldDB" id="I4W4Z0"/>
<protein>
    <submittedName>
        <fullName evidence="2">Hydrolase</fullName>
    </submittedName>
</protein>
<dbReference type="PANTHER" id="PTHR37017">
    <property type="entry name" value="AB HYDROLASE-1 DOMAIN-CONTAINING PROTEIN-RELATED"/>
    <property type="match status" value="1"/>
</dbReference>
<dbReference type="InterPro" id="IPR052897">
    <property type="entry name" value="Sec-Metab_Biosynth_Hydrolase"/>
</dbReference>
<dbReference type="SUPFAM" id="SSF53474">
    <property type="entry name" value="alpha/beta-Hydrolases"/>
    <property type="match status" value="1"/>
</dbReference>
<dbReference type="eggNOG" id="COG0596">
    <property type="taxonomic scope" value="Bacteria"/>
</dbReference>
<name>I4W4Z0_9GAMM</name>
<gene>
    <name evidence="2" type="ORF">UU7_04582</name>
</gene>
<dbReference type="STRING" id="1163407.UU7_04582"/>
<dbReference type="EMBL" id="AJXT01000005">
    <property type="protein sequence ID" value="EIL94531.1"/>
    <property type="molecule type" value="Genomic_DNA"/>
</dbReference>
<dbReference type="GO" id="GO:0016787">
    <property type="term" value="F:hydrolase activity"/>
    <property type="evidence" value="ECO:0007669"/>
    <property type="project" value="UniProtKB-KW"/>
</dbReference>
<feature type="domain" description="AB hydrolase-1" evidence="1">
    <location>
        <begin position="21"/>
        <end position="233"/>
    </location>
</feature>
<comment type="caution">
    <text evidence="2">The sequence shown here is derived from an EMBL/GenBank/DDBJ whole genome shotgun (WGS) entry which is preliminary data.</text>
</comment>
<evidence type="ECO:0000313" key="2">
    <source>
        <dbReference type="EMBL" id="EIL94531.1"/>
    </source>
</evidence>
<keyword evidence="3" id="KW-1185">Reference proteome</keyword>
<dbReference type="RefSeq" id="WP_007805805.1">
    <property type="nucleotide sequence ID" value="NZ_AJXT01000005.1"/>
</dbReference>
<evidence type="ECO:0000313" key="3">
    <source>
        <dbReference type="Proteomes" id="UP000003226"/>
    </source>
</evidence>
<dbReference type="PANTHER" id="PTHR37017:SF11">
    <property type="entry name" value="ESTERASE_LIPASE_THIOESTERASE DOMAIN-CONTAINING PROTEIN"/>
    <property type="match status" value="1"/>
</dbReference>
<dbReference type="PATRIC" id="fig|1163407.3.peg.925"/>
<dbReference type="InterPro" id="IPR029058">
    <property type="entry name" value="AB_hydrolase_fold"/>
</dbReference>
<dbReference type="Gene3D" id="3.40.50.1820">
    <property type="entry name" value="alpha/beta hydrolase"/>
    <property type="match status" value="1"/>
</dbReference>